<dbReference type="EMBL" id="CP001655">
    <property type="protein sequence ID" value="ACT05559.1"/>
    <property type="molecule type" value="Genomic_DNA"/>
</dbReference>
<sequence>MTIEVRQLTIYSRVIQPHDAEETAQPGAENRDDGSQTGPHAAASGTLALHHLHTEPRER</sequence>
<name>C6CK43_DICC1</name>
<dbReference type="AlphaFoldDB" id="C6CK43"/>
<evidence type="ECO:0000313" key="2">
    <source>
        <dbReference type="EMBL" id="ACT05559.1"/>
    </source>
</evidence>
<dbReference type="HOGENOM" id="CLU_198153_0_0_6"/>
<evidence type="ECO:0000256" key="1">
    <source>
        <dbReference type="SAM" id="MobiDB-lite"/>
    </source>
</evidence>
<evidence type="ECO:0000313" key="3">
    <source>
        <dbReference type="Proteomes" id="UP000002735"/>
    </source>
</evidence>
<protein>
    <submittedName>
        <fullName evidence="2">Uncharacterized protein</fullName>
    </submittedName>
</protein>
<dbReference type="OrthoDB" id="6431486at2"/>
<reference evidence="2 3" key="1">
    <citation type="submission" date="2009-06" db="EMBL/GenBank/DDBJ databases">
        <title>Complete sequence of Dickeya zeae Ech1591.</title>
        <authorList>
            <consortium name="US DOE Joint Genome Institute"/>
            <person name="Lucas S."/>
            <person name="Copeland A."/>
            <person name="Lapidus A."/>
            <person name="Glavina del Rio T."/>
            <person name="Tice H."/>
            <person name="Bruce D."/>
            <person name="Goodwin L."/>
            <person name="Pitluck S."/>
            <person name="Chertkov O."/>
            <person name="Brettin T."/>
            <person name="Detter J.C."/>
            <person name="Han C."/>
            <person name="Larimer F."/>
            <person name="Land M."/>
            <person name="Hauser L."/>
            <person name="Kyrpides N."/>
            <person name="Ovchinnikova G."/>
            <person name="Balakrishnan V."/>
            <person name="Glasner J."/>
            <person name="Perna N.T."/>
        </authorList>
    </citation>
    <scope>NUCLEOTIDE SEQUENCE [LARGE SCALE GENOMIC DNA]</scope>
    <source>
        <strain evidence="2 3">Ech1591</strain>
    </source>
</reference>
<dbReference type="RefSeq" id="WP_012768440.1">
    <property type="nucleotide sequence ID" value="NC_012912.1"/>
</dbReference>
<dbReference type="GeneID" id="45078799"/>
<proteinExistence type="predicted"/>
<dbReference type="STRING" id="561229.Dd1591_0678"/>
<dbReference type="KEGG" id="dze:Dd1591_0678"/>
<feature type="region of interest" description="Disordered" evidence="1">
    <location>
        <begin position="14"/>
        <end position="59"/>
    </location>
</feature>
<organism evidence="2 3">
    <name type="scientific">Dickeya chrysanthemi (strain Ech1591)</name>
    <name type="common">Dickeya zeae (strain Ech1591)</name>
    <dbReference type="NCBI Taxonomy" id="561229"/>
    <lineage>
        <taxon>Bacteria</taxon>
        <taxon>Pseudomonadati</taxon>
        <taxon>Pseudomonadota</taxon>
        <taxon>Gammaproteobacteria</taxon>
        <taxon>Enterobacterales</taxon>
        <taxon>Pectobacteriaceae</taxon>
        <taxon>Dickeya</taxon>
    </lineage>
</organism>
<gene>
    <name evidence="2" type="ordered locus">Dd1591_0678</name>
</gene>
<accession>C6CK43</accession>
<dbReference type="eggNOG" id="ENOG5034AKE">
    <property type="taxonomic scope" value="Bacteria"/>
</dbReference>
<dbReference type="Proteomes" id="UP000002735">
    <property type="component" value="Chromosome"/>
</dbReference>